<keyword evidence="1" id="KW-0472">Membrane</keyword>
<dbReference type="Gene3D" id="3.40.190.10">
    <property type="entry name" value="Periplasmic binding protein-like II"/>
    <property type="match status" value="2"/>
</dbReference>
<gene>
    <name evidence="2" type="ORF">LCGC14_0254230</name>
</gene>
<dbReference type="PANTHER" id="PTHR35841">
    <property type="entry name" value="PHOSPHONATES-BINDING PERIPLASMIC PROTEIN"/>
    <property type="match status" value="1"/>
</dbReference>
<accession>A0A0F9UKL3</accession>
<dbReference type="Pfam" id="PF12974">
    <property type="entry name" value="Phosphonate-bd"/>
    <property type="match status" value="1"/>
</dbReference>
<keyword evidence="1" id="KW-1133">Transmembrane helix</keyword>
<feature type="transmembrane region" description="Helical" evidence="1">
    <location>
        <begin position="18"/>
        <end position="39"/>
    </location>
</feature>
<keyword evidence="1" id="KW-0812">Transmembrane</keyword>
<evidence type="ECO:0000256" key="1">
    <source>
        <dbReference type="SAM" id="Phobius"/>
    </source>
</evidence>
<dbReference type="SUPFAM" id="SSF53850">
    <property type="entry name" value="Periplasmic binding protein-like II"/>
    <property type="match status" value="1"/>
</dbReference>
<comment type="caution">
    <text evidence="2">The sequence shown here is derived from an EMBL/GenBank/DDBJ whole genome shotgun (WGS) entry which is preliminary data.</text>
</comment>
<name>A0A0F9UKL3_9ZZZZ</name>
<dbReference type="EMBL" id="LAZR01000133">
    <property type="protein sequence ID" value="KKN87892.1"/>
    <property type="molecule type" value="Genomic_DNA"/>
</dbReference>
<dbReference type="PANTHER" id="PTHR35841:SF1">
    <property type="entry name" value="PHOSPHONATES-BINDING PERIPLASMIC PROTEIN"/>
    <property type="match status" value="1"/>
</dbReference>
<protein>
    <recommendedName>
        <fullName evidence="3">Solute-binding protein family 3/N-terminal domain-containing protein</fullName>
    </recommendedName>
</protein>
<proteinExistence type="predicted"/>
<evidence type="ECO:0008006" key="3">
    <source>
        <dbReference type="Google" id="ProtNLM"/>
    </source>
</evidence>
<sequence length="350" mass="38862">MTLLEYGQAYAMKIKMKIVWIVLNTTLVALLVAVLIWLAHTPPSSSGVEAGSVGGSGSREAPLRIGLIPERDIFKQNKRYRALADYLSLRLDRPVQLVTLRTYEDALHELADEEIDAAFLGSFVAVLAMDRLGAKVTVKPESIDGTSTYHGVLFVRDDSPIRRLEHLRGRSIGMVRTTTAGQVFAGCVIMHLKLWNTPDEPEVVWAGTHDDVVEMVVKGGVDAGAVKNLRLEAVMRAHPDWKIRTLAAGTDVPNNALLLRRGVSPNLRARITKILLEMVDDPQGRETLTVMEAKRFLPCRPQEYVAIYNMVDCIQSAWKEIGVSDPPPQRPSDWPAPDPEDVAKCYDVNY</sequence>
<organism evidence="2">
    <name type="scientific">marine sediment metagenome</name>
    <dbReference type="NCBI Taxonomy" id="412755"/>
    <lineage>
        <taxon>unclassified sequences</taxon>
        <taxon>metagenomes</taxon>
        <taxon>ecological metagenomes</taxon>
    </lineage>
</organism>
<dbReference type="AlphaFoldDB" id="A0A0F9UKL3"/>
<reference evidence="2" key="1">
    <citation type="journal article" date="2015" name="Nature">
        <title>Complex archaea that bridge the gap between prokaryotes and eukaryotes.</title>
        <authorList>
            <person name="Spang A."/>
            <person name="Saw J.H."/>
            <person name="Jorgensen S.L."/>
            <person name="Zaremba-Niedzwiedzka K."/>
            <person name="Martijn J."/>
            <person name="Lind A.E."/>
            <person name="van Eijk R."/>
            <person name="Schleper C."/>
            <person name="Guy L."/>
            <person name="Ettema T.J."/>
        </authorList>
    </citation>
    <scope>NUCLEOTIDE SEQUENCE</scope>
</reference>
<evidence type="ECO:0000313" key="2">
    <source>
        <dbReference type="EMBL" id="KKN87892.1"/>
    </source>
</evidence>